<dbReference type="GO" id="GO:0000976">
    <property type="term" value="F:transcription cis-regulatory region binding"/>
    <property type="evidence" value="ECO:0007669"/>
    <property type="project" value="TreeGrafter"/>
</dbReference>
<evidence type="ECO:0000256" key="3">
    <source>
        <dbReference type="ARBA" id="ARBA00023163"/>
    </source>
</evidence>
<dbReference type="EMBL" id="VCBC01000014">
    <property type="protein sequence ID" value="TLU61828.1"/>
    <property type="molecule type" value="Genomic_DNA"/>
</dbReference>
<gene>
    <name evidence="5" type="ORF">FE810_13500</name>
</gene>
<keyword evidence="2" id="KW-0238">DNA-binding</keyword>
<keyword evidence="1" id="KW-0805">Transcription regulation</keyword>
<evidence type="ECO:0000313" key="6">
    <source>
        <dbReference type="Proteomes" id="UP000307790"/>
    </source>
</evidence>
<sequence>MIKVSSHSIRALVVYLSHLGVPLRQSLDLVGLDKASLFNEHSLLPTQVLESLYTFAEQNLGLKDIGFNFGQTIEPDRWSTLGYIAFTAPTLRQALQQQYKFQSLVGNLGSPFIKLQGEYTLINWVPAYACSHHTVEEIITGWVALARKLSAAPVIPEKVFFAHACQGDERVYEQYFQCPVLFSQDANGVLVGSELLEVPLIKHEPQLHDLLCQHAEQQLASFTEAVPIEVMSQYMINRLSVKVPDIEEIAELMNLSVRTLQRKLSDAGTSYSQLLDSLRKKMAMDYLQLEHYSILYIVEMTGFSEQSAFQRAFKRWTGMTPLQYRKQLLADKAG</sequence>
<dbReference type="InterPro" id="IPR018060">
    <property type="entry name" value="HTH_AraC"/>
</dbReference>
<dbReference type="InterPro" id="IPR009057">
    <property type="entry name" value="Homeodomain-like_sf"/>
</dbReference>
<proteinExistence type="predicted"/>
<feature type="domain" description="HTH araC/xylS-type" evidence="4">
    <location>
        <begin position="229"/>
        <end position="327"/>
    </location>
</feature>
<dbReference type="InterPro" id="IPR032687">
    <property type="entry name" value="AraC-type_N"/>
</dbReference>
<evidence type="ECO:0000313" key="5">
    <source>
        <dbReference type="EMBL" id="TLU61828.1"/>
    </source>
</evidence>
<protein>
    <submittedName>
        <fullName evidence="5">AraC family transcriptional regulator</fullName>
    </submittedName>
</protein>
<evidence type="ECO:0000256" key="2">
    <source>
        <dbReference type="ARBA" id="ARBA00023125"/>
    </source>
</evidence>
<dbReference type="RefSeq" id="WP_138320594.1">
    <property type="nucleotide sequence ID" value="NZ_VCBC01000014.1"/>
</dbReference>
<dbReference type="PANTHER" id="PTHR47894:SF1">
    <property type="entry name" value="HTH-TYPE TRANSCRIPTIONAL REGULATOR VQSM"/>
    <property type="match status" value="1"/>
</dbReference>
<dbReference type="OrthoDB" id="5582699at2"/>
<comment type="caution">
    <text evidence="5">The sequence shown here is derived from an EMBL/GenBank/DDBJ whole genome shotgun (WGS) entry which is preliminary data.</text>
</comment>
<dbReference type="SUPFAM" id="SSF46689">
    <property type="entry name" value="Homeodomain-like"/>
    <property type="match status" value="1"/>
</dbReference>
<keyword evidence="6" id="KW-1185">Reference proteome</keyword>
<evidence type="ECO:0000259" key="4">
    <source>
        <dbReference type="PROSITE" id="PS01124"/>
    </source>
</evidence>
<dbReference type="Gene3D" id="1.10.10.60">
    <property type="entry name" value="Homeodomain-like"/>
    <property type="match status" value="1"/>
</dbReference>
<dbReference type="Pfam" id="PF12625">
    <property type="entry name" value="Arabinose_bd"/>
    <property type="match status" value="1"/>
</dbReference>
<dbReference type="SMART" id="SM00342">
    <property type="entry name" value="HTH_ARAC"/>
    <property type="match status" value="1"/>
</dbReference>
<dbReference type="Pfam" id="PF12833">
    <property type="entry name" value="HTH_18"/>
    <property type="match status" value="1"/>
</dbReference>
<dbReference type="GO" id="GO:0003700">
    <property type="term" value="F:DNA-binding transcription factor activity"/>
    <property type="evidence" value="ECO:0007669"/>
    <property type="project" value="InterPro"/>
</dbReference>
<keyword evidence="3" id="KW-0804">Transcription</keyword>
<dbReference type="GO" id="GO:0005829">
    <property type="term" value="C:cytosol"/>
    <property type="evidence" value="ECO:0007669"/>
    <property type="project" value="TreeGrafter"/>
</dbReference>
<accession>A0A5R9II43</accession>
<organism evidence="5 6">
    <name type="scientific">Thalassotalea litorea</name>
    <dbReference type="NCBI Taxonomy" id="2020715"/>
    <lineage>
        <taxon>Bacteria</taxon>
        <taxon>Pseudomonadati</taxon>
        <taxon>Pseudomonadota</taxon>
        <taxon>Gammaproteobacteria</taxon>
        <taxon>Alteromonadales</taxon>
        <taxon>Colwelliaceae</taxon>
        <taxon>Thalassotalea</taxon>
    </lineage>
</organism>
<reference evidence="5 6" key="1">
    <citation type="submission" date="2019-05" db="EMBL/GenBank/DDBJ databases">
        <title>Genome sequences of Thalassotalea litorea 1K03283.</title>
        <authorList>
            <person name="Zhang D."/>
        </authorList>
    </citation>
    <scope>NUCLEOTIDE SEQUENCE [LARGE SCALE GENOMIC DNA]</scope>
    <source>
        <strain evidence="5 6">MCCC 1K03283</strain>
    </source>
</reference>
<dbReference type="PROSITE" id="PS01124">
    <property type="entry name" value="HTH_ARAC_FAMILY_2"/>
    <property type="match status" value="1"/>
</dbReference>
<dbReference type="Proteomes" id="UP000307790">
    <property type="component" value="Unassembled WGS sequence"/>
</dbReference>
<dbReference type="AlphaFoldDB" id="A0A5R9II43"/>
<name>A0A5R9II43_9GAMM</name>
<dbReference type="PANTHER" id="PTHR47894">
    <property type="entry name" value="HTH-TYPE TRANSCRIPTIONAL REGULATOR GADX"/>
    <property type="match status" value="1"/>
</dbReference>
<evidence type="ECO:0000256" key="1">
    <source>
        <dbReference type="ARBA" id="ARBA00023015"/>
    </source>
</evidence>